<protein>
    <submittedName>
        <fullName evidence="1">Uncharacterized protein</fullName>
    </submittedName>
</protein>
<evidence type="ECO:0000313" key="2">
    <source>
        <dbReference type="Proteomes" id="UP000054773"/>
    </source>
</evidence>
<dbReference type="EMBL" id="LNYA01000024">
    <property type="protein sequence ID" value="KTC97759.1"/>
    <property type="molecule type" value="Genomic_DNA"/>
</dbReference>
<dbReference type="Proteomes" id="UP000054773">
    <property type="component" value="Unassembled WGS sequence"/>
</dbReference>
<sequence>MRKPTQDEFLEMSDAEVFDRVYPCKLNLSVLLNGTRRWYLTQQFEKPPEKELNHAELLDLIYVNIAKLFKQTANLGVYRIFGPAYSRVQRLRDGPAHE</sequence>
<dbReference type="AlphaFoldDB" id="A0A0W0TQ62"/>
<organism evidence="1 2">
    <name type="scientific">Legionella erythra</name>
    <dbReference type="NCBI Taxonomy" id="448"/>
    <lineage>
        <taxon>Bacteria</taxon>
        <taxon>Pseudomonadati</taxon>
        <taxon>Pseudomonadota</taxon>
        <taxon>Gammaproteobacteria</taxon>
        <taxon>Legionellales</taxon>
        <taxon>Legionellaceae</taxon>
        <taxon>Legionella</taxon>
    </lineage>
</organism>
<name>A0A0W0TQ62_LEGER</name>
<dbReference type="InterPro" id="IPR036424">
    <property type="entry name" value="UPP_synth-like_sf"/>
</dbReference>
<dbReference type="RefSeq" id="WP_058526728.1">
    <property type="nucleotide sequence ID" value="NZ_CAAAHY010000016.1"/>
</dbReference>
<proteinExistence type="predicted"/>
<reference evidence="1 2" key="1">
    <citation type="submission" date="2015-11" db="EMBL/GenBank/DDBJ databases">
        <title>Genomic analysis of 38 Legionella species identifies large and diverse effector repertoires.</title>
        <authorList>
            <person name="Burstein D."/>
            <person name="Amaro F."/>
            <person name="Zusman T."/>
            <person name="Lifshitz Z."/>
            <person name="Cohen O."/>
            <person name="Gilbert J.A."/>
            <person name="Pupko T."/>
            <person name="Shuman H.A."/>
            <person name="Segal G."/>
        </authorList>
    </citation>
    <scope>NUCLEOTIDE SEQUENCE [LARGE SCALE GENOMIC DNA]</scope>
    <source>
        <strain evidence="1 2">SE-32A-C8</strain>
    </source>
</reference>
<dbReference type="STRING" id="448.Lery_1598"/>
<dbReference type="GO" id="GO:0016765">
    <property type="term" value="F:transferase activity, transferring alkyl or aryl (other than methyl) groups"/>
    <property type="evidence" value="ECO:0007669"/>
    <property type="project" value="InterPro"/>
</dbReference>
<accession>A0A0W0TQ62</accession>
<evidence type="ECO:0000313" key="1">
    <source>
        <dbReference type="EMBL" id="KTC97759.1"/>
    </source>
</evidence>
<gene>
    <name evidence="1" type="ORF">Lery_1598</name>
</gene>
<keyword evidence="2" id="KW-1185">Reference proteome</keyword>
<dbReference type="OrthoDB" id="4700302at2"/>
<comment type="caution">
    <text evidence="1">The sequence shown here is derived from an EMBL/GenBank/DDBJ whole genome shotgun (WGS) entry which is preliminary data.</text>
</comment>
<dbReference type="PATRIC" id="fig|448.7.peg.1667"/>
<dbReference type="Gene3D" id="3.40.1180.10">
    <property type="entry name" value="Decaprenyl diphosphate synthase-like"/>
    <property type="match status" value="1"/>
</dbReference>